<keyword evidence="4" id="KW-1185">Reference proteome</keyword>
<reference evidence="3" key="3">
    <citation type="submission" date="2018-08" db="UniProtKB">
        <authorList>
            <consortium name="EnsemblPlants"/>
        </authorList>
    </citation>
    <scope>IDENTIFICATION</scope>
    <source>
        <strain evidence="3">cv. Bd21</strain>
    </source>
</reference>
<evidence type="ECO:0000313" key="4">
    <source>
        <dbReference type="Proteomes" id="UP000008810"/>
    </source>
</evidence>
<proteinExistence type="predicted"/>
<dbReference type="AlphaFoldDB" id="A0A2K2DCI0"/>
<evidence type="ECO:0000313" key="3">
    <source>
        <dbReference type="EnsemblPlants" id="PNT71988"/>
    </source>
</evidence>
<dbReference type="EMBL" id="CM000881">
    <property type="protein sequence ID" value="PNT71989.1"/>
    <property type="molecule type" value="Genomic_DNA"/>
</dbReference>
<sequence>MLRAPWSGRGHRAIGAVEGTSLAAEGRGRFASRAPIERTTTALEGPLRQRGRGSCAGGMDKAAAFDGARRAAILGGGGDVRRANASDGALERAENRRPRRQSVVRTATTTVDRSVWGRRRDSIGTAVSTFSAWKRHISAGNPTASRQRRRG</sequence>
<reference evidence="2 3" key="1">
    <citation type="journal article" date="2010" name="Nature">
        <title>Genome sequencing and analysis of the model grass Brachypodium distachyon.</title>
        <authorList>
            <consortium name="International Brachypodium Initiative"/>
        </authorList>
    </citation>
    <scope>NUCLEOTIDE SEQUENCE [LARGE SCALE GENOMIC DNA]</scope>
    <source>
        <strain evidence="2 3">Bd21</strain>
    </source>
</reference>
<dbReference type="EnsemblPlants" id="PNT71988">
    <property type="protein sequence ID" value="PNT71988"/>
    <property type="gene ID" value="BRADI_2g38124v3"/>
</dbReference>
<protein>
    <submittedName>
        <fullName evidence="2 3">Uncharacterized protein</fullName>
    </submittedName>
</protein>
<gene>
    <name evidence="2" type="ORF">BRADI_2g38124v3</name>
</gene>
<dbReference type="Gramene" id="PNT71988">
    <property type="protein sequence ID" value="PNT71988"/>
    <property type="gene ID" value="BRADI_2g38124v3"/>
</dbReference>
<feature type="region of interest" description="Disordered" evidence="1">
    <location>
        <begin position="36"/>
        <end position="58"/>
    </location>
</feature>
<dbReference type="Gramene" id="PNT71989">
    <property type="protein sequence ID" value="PNT71989"/>
    <property type="gene ID" value="BRADI_2g38124v3"/>
</dbReference>
<feature type="compositionally biased region" description="Basic and acidic residues" evidence="1">
    <location>
        <begin position="79"/>
        <end position="96"/>
    </location>
</feature>
<organism evidence="2">
    <name type="scientific">Brachypodium distachyon</name>
    <name type="common">Purple false brome</name>
    <name type="synonym">Trachynia distachya</name>
    <dbReference type="NCBI Taxonomy" id="15368"/>
    <lineage>
        <taxon>Eukaryota</taxon>
        <taxon>Viridiplantae</taxon>
        <taxon>Streptophyta</taxon>
        <taxon>Embryophyta</taxon>
        <taxon>Tracheophyta</taxon>
        <taxon>Spermatophyta</taxon>
        <taxon>Magnoliopsida</taxon>
        <taxon>Liliopsida</taxon>
        <taxon>Poales</taxon>
        <taxon>Poaceae</taxon>
        <taxon>BOP clade</taxon>
        <taxon>Pooideae</taxon>
        <taxon>Stipodae</taxon>
        <taxon>Brachypodieae</taxon>
        <taxon>Brachypodium</taxon>
    </lineage>
</organism>
<dbReference type="InParanoid" id="A0A2K2DCI0"/>
<dbReference type="EnsemblPlants" id="PNT71989">
    <property type="protein sequence ID" value="PNT71989"/>
    <property type="gene ID" value="BRADI_2g38124v3"/>
</dbReference>
<feature type="region of interest" description="Disordered" evidence="1">
    <location>
        <begin position="75"/>
        <end position="107"/>
    </location>
</feature>
<accession>A0A2K2DCI0</accession>
<evidence type="ECO:0000256" key="1">
    <source>
        <dbReference type="SAM" id="MobiDB-lite"/>
    </source>
</evidence>
<dbReference type="EMBL" id="CM000881">
    <property type="protein sequence ID" value="PNT71988.1"/>
    <property type="molecule type" value="Genomic_DNA"/>
</dbReference>
<reference evidence="2" key="2">
    <citation type="submission" date="2017-06" db="EMBL/GenBank/DDBJ databases">
        <title>WGS assembly of Brachypodium distachyon.</title>
        <authorList>
            <consortium name="The International Brachypodium Initiative"/>
            <person name="Lucas S."/>
            <person name="Harmon-Smith M."/>
            <person name="Lail K."/>
            <person name="Tice H."/>
            <person name="Grimwood J."/>
            <person name="Bruce D."/>
            <person name="Barry K."/>
            <person name="Shu S."/>
            <person name="Lindquist E."/>
            <person name="Wang M."/>
            <person name="Pitluck S."/>
            <person name="Vogel J.P."/>
            <person name="Garvin D.F."/>
            <person name="Mockler T.C."/>
            <person name="Schmutz J."/>
            <person name="Rokhsar D."/>
            <person name="Bevan M.W."/>
        </authorList>
    </citation>
    <scope>NUCLEOTIDE SEQUENCE</scope>
    <source>
        <strain evidence="2">Bd21</strain>
    </source>
</reference>
<evidence type="ECO:0000313" key="2">
    <source>
        <dbReference type="EMBL" id="PNT71988.1"/>
    </source>
</evidence>
<name>A0A2K2DCI0_BRADI</name>
<dbReference type="Proteomes" id="UP000008810">
    <property type="component" value="Chromosome 2"/>
</dbReference>